<protein>
    <submittedName>
        <fullName evidence="1">Uncharacterized protein</fullName>
    </submittedName>
</protein>
<dbReference type="InterPro" id="IPR027413">
    <property type="entry name" value="GROEL-like_equatorial_sf"/>
</dbReference>
<evidence type="ECO:0000313" key="1">
    <source>
        <dbReference type="EMBL" id="KZS99504.1"/>
    </source>
</evidence>
<dbReference type="InParanoid" id="A0A165AR81"/>
<evidence type="ECO:0000313" key="2">
    <source>
        <dbReference type="Proteomes" id="UP000076871"/>
    </source>
</evidence>
<proteinExistence type="predicted"/>
<dbReference type="RefSeq" id="XP_040757245.1">
    <property type="nucleotide sequence ID" value="XM_040913679.1"/>
</dbReference>
<dbReference type="Pfam" id="PF00118">
    <property type="entry name" value="Cpn60_TCP1"/>
    <property type="match status" value="1"/>
</dbReference>
<dbReference type="GeneID" id="63830707"/>
<dbReference type="Proteomes" id="UP000076871">
    <property type="component" value="Unassembled WGS sequence"/>
</dbReference>
<organism evidence="1 2">
    <name type="scientific">Laetiporus sulphureus 93-53</name>
    <dbReference type="NCBI Taxonomy" id="1314785"/>
    <lineage>
        <taxon>Eukaryota</taxon>
        <taxon>Fungi</taxon>
        <taxon>Dikarya</taxon>
        <taxon>Basidiomycota</taxon>
        <taxon>Agaricomycotina</taxon>
        <taxon>Agaricomycetes</taxon>
        <taxon>Polyporales</taxon>
        <taxon>Laetiporus</taxon>
    </lineage>
</organism>
<dbReference type="EMBL" id="KV427820">
    <property type="protein sequence ID" value="KZS99504.1"/>
    <property type="molecule type" value="Genomic_DNA"/>
</dbReference>
<dbReference type="STRING" id="1314785.A0A165AR81"/>
<dbReference type="Gene3D" id="1.10.560.10">
    <property type="entry name" value="GroEL-like equatorial domain"/>
    <property type="match status" value="1"/>
</dbReference>
<dbReference type="OrthoDB" id="10248520at2759"/>
<gene>
    <name evidence="1" type="ORF">LAESUDRAFT_765455</name>
</gene>
<sequence>MIEAFNRVLQQMTTILADNAGFDSSNIVLKLQMAHYDGQRDASLNMNEWMIVLMRMLGITESYKLKWQVVLSMSKTTEMIL</sequence>
<reference evidence="1 2" key="1">
    <citation type="journal article" date="2016" name="Mol. Biol. Evol.">
        <title>Comparative Genomics of Early-Diverging Mushroom-Forming Fungi Provides Insights into the Origins of Lignocellulose Decay Capabilities.</title>
        <authorList>
            <person name="Nagy L.G."/>
            <person name="Riley R."/>
            <person name="Tritt A."/>
            <person name="Adam C."/>
            <person name="Daum C."/>
            <person name="Floudas D."/>
            <person name="Sun H."/>
            <person name="Yadav J.S."/>
            <person name="Pangilinan J."/>
            <person name="Larsson K.H."/>
            <person name="Matsuura K."/>
            <person name="Barry K."/>
            <person name="Labutti K."/>
            <person name="Kuo R."/>
            <person name="Ohm R.A."/>
            <person name="Bhattacharya S.S."/>
            <person name="Shirouzu T."/>
            <person name="Yoshinaga Y."/>
            <person name="Martin F.M."/>
            <person name="Grigoriev I.V."/>
            <person name="Hibbett D.S."/>
        </authorList>
    </citation>
    <scope>NUCLEOTIDE SEQUENCE [LARGE SCALE GENOMIC DNA]</scope>
    <source>
        <strain evidence="1 2">93-53</strain>
    </source>
</reference>
<dbReference type="InterPro" id="IPR002423">
    <property type="entry name" value="Cpn60/GroEL/TCP-1"/>
</dbReference>
<dbReference type="SUPFAM" id="SSF48592">
    <property type="entry name" value="GroEL equatorial domain-like"/>
    <property type="match status" value="1"/>
</dbReference>
<dbReference type="GO" id="GO:0005524">
    <property type="term" value="F:ATP binding"/>
    <property type="evidence" value="ECO:0007669"/>
    <property type="project" value="InterPro"/>
</dbReference>
<accession>A0A165AR81</accession>
<name>A0A165AR81_9APHY</name>
<keyword evidence="2" id="KW-1185">Reference proteome</keyword>
<dbReference type="AlphaFoldDB" id="A0A165AR81"/>